<protein>
    <submittedName>
        <fullName evidence="2">Uncharacterized protein</fullName>
    </submittedName>
</protein>
<keyword evidence="3" id="KW-1185">Reference proteome</keyword>
<dbReference type="PANTHER" id="PTHR34853">
    <property type="match status" value="1"/>
</dbReference>
<dbReference type="InterPro" id="IPR005152">
    <property type="entry name" value="Lipase_secreted"/>
</dbReference>
<reference evidence="2 3" key="1">
    <citation type="submission" date="2015-08" db="EMBL/GenBank/DDBJ databases">
        <authorList>
            <person name="Babu N.S."/>
            <person name="Beckwith C.J."/>
            <person name="Beseler K.G."/>
            <person name="Brison A."/>
            <person name="Carone J.V."/>
            <person name="Caskin T.P."/>
            <person name="Diamond M."/>
            <person name="Durham M.E."/>
            <person name="Foxe J.M."/>
            <person name="Go M."/>
            <person name="Henderson B.A."/>
            <person name="Jones I.B."/>
            <person name="McGettigan J.A."/>
            <person name="Micheletti S.J."/>
            <person name="Nasrallah M.E."/>
            <person name="Ortiz D."/>
            <person name="Piller C.R."/>
            <person name="Privatt S.R."/>
            <person name="Schneider S.L."/>
            <person name="Sharp S."/>
            <person name="Smith T.C."/>
            <person name="Stanton J.D."/>
            <person name="Ullery H.E."/>
            <person name="Wilson R.J."/>
            <person name="Serrano M.G."/>
            <person name="Buck G."/>
            <person name="Lee V."/>
            <person name="Wang Y."/>
            <person name="Carvalho R."/>
            <person name="Voegtly L."/>
            <person name="Shi R."/>
            <person name="Duckworth R."/>
            <person name="Johnson A."/>
            <person name="Loviza R."/>
            <person name="Walstead R."/>
            <person name="Shah Z."/>
            <person name="Kiflezghi M."/>
            <person name="Wade K."/>
            <person name="Ball S.L."/>
            <person name="Bradley K.W."/>
            <person name="Asai D.J."/>
            <person name="Bowman C.A."/>
            <person name="Russell D.A."/>
            <person name="Pope W.H."/>
            <person name="Jacobs-Sera D."/>
            <person name="Hendrix R.W."/>
            <person name="Hatfull G.F."/>
        </authorList>
    </citation>
    <scope>NUCLEOTIDE SEQUENCE [LARGE SCALE GENOMIC DNA]</scope>
    <source>
        <strain evidence="2 3">DSM 27648</strain>
    </source>
</reference>
<organism evidence="2 3">
    <name type="scientific">Labilithrix luteola</name>
    <dbReference type="NCBI Taxonomy" id="1391654"/>
    <lineage>
        <taxon>Bacteria</taxon>
        <taxon>Pseudomonadati</taxon>
        <taxon>Myxococcota</taxon>
        <taxon>Polyangia</taxon>
        <taxon>Polyangiales</taxon>
        <taxon>Labilitrichaceae</taxon>
        <taxon>Labilithrix</taxon>
    </lineage>
</organism>
<proteinExistence type="predicted"/>
<accession>A0A0K1PMG4</accession>
<dbReference type="Gene3D" id="3.40.50.1820">
    <property type="entry name" value="alpha/beta hydrolase"/>
    <property type="match status" value="2"/>
</dbReference>
<sequence>MFAAASSEAFARMESFMKPTTSLALALAGALGSVLFACGSDGGPSGGASPDVAPSPSTTTTTTGPGNSTPPDAGPPSPKPDAGDDAGTDDNRARCGATPYTWLPSTTMGDVLQAETKAQHTIIELNYALYKASSALKTTRLAKLGTKSKLLRYQTQDRGKPIDATALVSYPDVSGNKTYPIMLILHGTAGFNDACAPSKGVADDTFGGFLDEAAALMAVFASFGYITVAPDYIGLKSLGAPTGFMHPYLVAEPTAIASLDAVRAAKKALVGSNVTPGDVVVMGGSQGGHAAAFVNRYAPHYAPELTIKGSVWDVPPTDLLNEAQVALGSWVNSTKNMVAVTAAFDSWYASAPGRLGSAFLAPYDTSVPAALASTCSSSQVLSGATRETLFAPSYLAAGQKPNFDNLTPWACYFTENSLPTTSVPKVDSIPSMFLLAANDELVSTPTERAAFQKLCSQGHVLQYLECEGAGHTKPLTYAFDQWLDFLEARLAGTPLTDVCNVKPAERCTSTPN</sequence>
<dbReference type="PANTHER" id="PTHR34853:SF1">
    <property type="entry name" value="LIPASE 5"/>
    <property type="match status" value="1"/>
</dbReference>
<evidence type="ECO:0000313" key="2">
    <source>
        <dbReference type="EMBL" id="AKU94304.1"/>
    </source>
</evidence>
<dbReference type="Proteomes" id="UP000064967">
    <property type="component" value="Chromosome"/>
</dbReference>
<dbReference type="EMBL" id="CP012333">
    <property type="protein sequence ID" value="AKU94304.1"/>
    <property type="molecule type" value="Genomic_DNA"/>
</dbReference>
<dbReference type="GO" id="GO:0016042">
    <property type="term" value="P:lipid catabolic process"/>
    <property type="evidence" value="ECO:0007669"/>
    <property type="project" value="InterPro"/>
</dbReference>
<dbReference type="GO" id="GO:0004806">
    <property type="term" value="F:triacylglycerol lipase activity"/>
    <property type="evidence" value="ECO:0007669"/>
    <property type="project" value="InterPro"/>
</dbReference>
<dbReference type="STRING" id="1391654.AKJ09_00968"/>
<dbReference type="InterPro" id="IPR029058">
    <property type="entry name" value="AB_hydrolase_fold"/>
</dbReference>
<feature type="compositionally biased region" description="Low complexity" evidence="1">
    <location>
        <begin position="47"/>
        <end position="71"/>
    </location>
</feature>
<dbReference type="Pfam" id="PF03583">
    <property type="entry name" value="LIP"/>
    <property type="match status" value="1"/>
</dbReference>
<feature type="region of interest" description="Disordered" evidence="1">
    <location>
        <begin position="42"/>
        <end position="99"/>
    </location>
</feature>
<gene>
    <name evidence="2" type="ORF">AKJ09_00968</name>
</gene>
<dbReference type="SUPFAM" id="SSF53474">
    <property type="entry name" value="alpha/beta-Hydrolases"/>
    <property type="match status" value="1"/>
</dbReference>
<dbReference type="AlphaFoldDB" id="A0A0K1PMG4"/>
<dbReference type="KEGG" id="llu:AKJ09_00968"/>
<evidence type="ECO:0000313" key="3">
    <source>
        <dbReference type="Proteomes" id="UP000064967"/>
    </source>
</evidence>
<evidence type="ECO:0000256" key="1">
    <source>
        <dbReference type="SAM" id="MobiDB-lite"/>
    </source>
</evidence>
<name>A0A0K1PMG4_9BACT</name>